<dbReference type="NCBIfam" id="NF008680">
    <property type="entry name" value="PRK11700.1-3"/>
    <property type="match status" value="1"/>
</dbReference>
<name>E8KFX4_9PAST</name>
<accession>E8KFX4</accession>
<dbReference type="PANTHER" id="PTHR37519">
    <property type="match status" value="1"/>
</dbReference>
<dbReference type="EMBL" id="AEVG01000053">
    <property type="protein sequence ID" value="EFX92200.1"/>
    <property type="molecule type" value="Genomic_DNA"/>
</dbReference>
<evidence type="ECO:0000313" key="1">
    <source>
        <dbReference type="EMBL" id="EFX92200.1"/>
    </source>
</evidence>
<dbReference type="InterPro" id="IPR029068">
    <property type="entry name" value="Glyas_Bleomycin-R_OHBP_Dase"/>
</dbReference>
<reference evidence="1 2" key="1">
    <citation type="submission" date="2011-01" db="EMBL/GenBank/DDBJ databases">
        <authorList>
            <person name="Muzny D."/>
            <person name="Qin X."/>
            <person name="Deng J."/>
            <person name="Jiang H."/>
            <person name="Liu Y."/>
            <person name="Qu J."/>
            <person name="Song X.-Z."/>
            <person name="Zhang L."/>
            <person name="Thornton R."/>
            <person name="Coyle M."/>
            <person name="Francisco L."/>
            <person name="Jackson L."/>
            <person name="Javaid M."/>
            <person name="Korchina V."/>
            <person name="Kovar C."/>
            <person name="Mata R."/>
            <person name="Mathew T."/>
            <person name="Ngo R."/>
            <person name="Nguyen L."/>
            <person name="Nguyen N."/>
            <person name="Okwuonu G."/>
            <person name="Ongeri F."/>
            <person name="Pham C."/>
            <person name="Simmons D."/>
            <person name="Wilczek-Boney K."/>
            <person name="Hale W."/>
            <person name="Jakkamsetti A."/>
            <person name="Pham P."/>
            <person name="Ruth R."/>
            <person name="San Lucas F."/>
            <person name="Warren J."/>
            <person name="Zhang J."/>
            <person name="Zhao Z."/>
            <person name="Zhou C."/>
            <person name="Zhu D."/>
            <person name="Lee S."/>
            <person name="Bess C."/>
            <person name="Blankenburg K."/>
            <person name="Forbes L."/>
            <person name="Fu Q."/>
            <person name="Gubbala S."/>
            <person name="Hirani K."/>
            <person name="Jayaseelan J.C."/>
            <person name="Lara F."/>
            <person name="Munidasa M."/>
            <person name="Palculict T."/>
            <person name="Patil S."/>
            <person name="Pu L.-L."/>
            <person name="Saada N."/>
            <person name="Tang L."/>
            <person name="Weissenberger G."/>
            <person name="Zhu Y."/>
            <person name="Hemphill L."/>
            <person name="Shang Y."/>
            <person name="Youmans B."/>
            <person name="Ayvaz T."/>
            <person name="Ross M."/>
            <person name="Santibanez J."/>
            <person name="Aqrawi P."/>
            <person name="Gross S."/>
            <person name="Joshi V."/>
            <person name="Fowler G."/>
            <person name="Nazareth L."/>
            <person name="Reid J."/>
            <person name="Worley K."/>
            <person name="Petrosino J."/>
            <person name="Highlander S."/>
            <person name="Gibbs R."/>
        </authorList>
    </citation>
    <scope>NUCLEOTIDE SEQUENCE [LARGE SCALE GENOMIC DNA]</scope>
    <source>
        <strain evidence="1 2">ATCC 25976</strain>
    </source>
</reference>
<proteinExistence type="predicted"/>
<dbReference type="InterPro" id="IPR010393">
    <property type="entry name" value="DUF991_YecM-like"/>
</dbReference>
<keyword evidence="2" id="KW-1185">Reference proteome</keyword>
<sequence>MQFSARTKLKNPNSAENCTLKEKRSMIQENAKFYEKMTACFGDFSEFQQKIQQIAHLAMLDLNQFKIDHLAVRMNDWQTAEQWLSFLLEQGELLKESEVNGRPIALIKLNQPLAFLGQEVSIIELPFPKDKIYPQQGWEHIEIVYPMKKNETAEQWTERTLKQFHLLINANLALKISQPKVEGEQLPNPSIAISVKNATYCNTYCLKLHPYDINEVIRSESHF</sequence>
<evidence type="ECO:0000313" key="2">
    <source>
        <dbReference type="Proteomes" id="UP000005467"/>
    </source>
</evidence>
<dbReference type="PANTHER" id="PTHR37519:SF1">
    <property type="entry name" value="DIHYDROXYBIPHENYL DIOXYGENASE DOMAIN-CONTAINING PROTEIN"/>
    <property type="match status" value="1"/>
</dbReference>
<dbReference type="Gene3D" id="3.10.180.10">
    <property type="entry name" value="2,3-Dihydroxybiphenyl 1,2-Dioxygenase, domain 1"/>
    <property type="match status" value="1"/>
</dbReference>
<dbReference type="Proteomes" id="UP000005467">
    <property type="component" value="Unassembled WGS sequence"/>
</dbReference>
<dbReference type="GO" id="GO:0005829">
    <property type="term" value="C:cytosol"/>
    <property type="evidence" value="ECO:0007669"/>
    <property type="project" value="TreeGrafter"/>
</dbReference>
<dbReference type="AlphaFoldDB" id="E8KFX4"/>
<dbReference type="SUPFAM" id="SSF54593">
    <property type="entry name" value="Glyoxalase/Bleomycin resistance protein/Dihydroxybiphenyl dioxygenase"/>
    <property type="match status" value="1"/>
</dbReference>
<protein>
    <submittedName>
        <fullName evidence="1">YecM protein</fullName>
    </submittedName>
</protein>
<comment type="caution">
    <text evidence="1">The sequence shown here is derived from an EMBL/GenBank/DDBJ whole genome shotgun (WGS) entry which is preliminary data.</text>
</comment>
<dbReference type="HOGENOM" id="CLU_122770_0_0_6"/>
<gene>
    <name evidence="1" type="ORF">HMPREF0027_0741</name>
</gene>
<organism evidence="1 2">
    <name type="scientific">Actinobacillus ureae ATCC 25976</name>
    <dbReference type="NCBI Taxonomy" id="887324"/>
    <lineage>
        <taxon>Bacteria</taxon>
        <taxon>Pseudomonadati</taxon>
        <taxon>Pseudomonadota</taxon>
        <taxon>Gammaproteobacteria</taxon>
        <taxon>Pasteurellales</taxon>
        <taxon>Pasteurellaceae</taxon>
        <taxon>Actinobacillus</taxon>
    </lineage>
</organism>
<dbReference type="Pfam" id="PF06185">
    <property type="entry name" value="YecM"/>
    <property type="match status" value="1"/>
</dbReference>